<gene>
    <name evidence="1" type="ORF">EVAR_34396_1</name>
</gene>
<proteinExistence type="predicted"/>
<protein>
    <submittedName>
        <fullName evidence="1">Uncharacterized protein</fullName>
    </submittedName>
</protein>
<organism evidence="1 2">
    <name type="scientific">Eumeta variegata</name>
    <name type="common">Bagworm moth</name>
    <name type="synonym">Eumeta japonica</name>
    <dbReference type="NCBI Taxonomy" id="151549"/>
    <lineage>
        <taxon>Eukaryota</taxon>
        <taxon>Metazoa</taxon>
        <taxon>Ecdysozoa</taxon>
        <taxon>Arthropoda</taxon>
        <taxon>Hexapoda</taxon>
        <taxon>Insecta</taxon>
        <taxon>Pterygota</taxon>
        <taxon>Neoptera</taxon>
        <taxon>Endopterygota</taxon>
        <taxon>Lepidoptera</taxon>
        <taxon>Glossata</taxon>
        <taxon>Ditrysia</taxon>
        <taxon>Tineoidea</taxon>
        <taxon>Psychidae</taxon>
        <taxon>Oiketicinae</taxon>
        <taxon>Eumeta</taxon>
    </lineage>
</organism>
<dbReference type="AlphaFoldDB" id="A0A4C1WY15"/>
<accession>A0A4C1WY15</accession>
<comment type="caution">
    <text evidence="1">The sequence shown here is derived from an EMBL/GenBank/DDBJ whole genome shotgun (WGS) entry which is preliminary data.</text>
</comment>
<keyword evidence="2" id="KW-1185">Reference proteome</keyword>
<dbReference type="Proteomes" id="UP000299102">
    <property type="component" value="Unassembled WGS sequence"/>
</dbReference>
<dbReference type="EMBL" id="BGZK01000672">
    <property type="protein sequence ID" value="GBP55562.1"/>
    <property type="molecule type" value="Genomic_DNA"/>
</dbReference>
<reference evidence="1 2" key="1">
    <citation type="journal article" date="2019" name="Commun. Biol.">
        <title>The bagworm genome reveals a unique fibroin gene that provides high tensile strength.</title>
        <authorList>
            <person name="Kono N."/>
            <person name="Nakamura H."/>
            <person name="Ohtoshi R."/>
            <person name="Tomita M."/>
            <person name="Numata K."/>
            <person name="Arakawa K."/>
        </authorList>
    </citation>
    <scope>NUCLEOTIDE SEQUENCE [LARGE SCALE GENOMIC DNA]</scope>
</reference>
<sequence length="120" mass="13636">MNISNPFLFPFPREVIFPRKTPREIRSSRCLHADTEPKTVSSRRIIRATNPEGLLDNVEGREAPAPQVGMTFGGRRRVGMQMSRPAGAPKAIAGSGLCSLRARRQRRDYAYPSCPRYWEY</sequence>
<evidence type="ECO:0000313" key="1">
    <source>
        <dbReference type="EMBL" id="GBP55562.1"/>
    </source>
</evidence>
<evidence type="ECO:0000313" key="2">
    <source>
        <dbReference type="Proteomes" id="UP000299102"/>
    </source>
</evidence>
<name>A0A4C1WY15_EUMVA</name>